<sequence length="1014" mass="119932">MSSLVDKFFNIFNFIIGINQHQDFERVLPQRQVSNYKVEKVMINEFAKLTKLKSNPESIQKKIFDKSKRIFIERKFRLSGNEVLSLNDLIAIIEYERIGLIVGNSGSGKSRTIERICQVLQSKSSKKLIFHVNFGNFLEKFERNDLNFNEKFSLKFLLNFDNYEYEIFKELSCDERILVFFDGFDEIALNYKNEIINLLQSIKKNTKIAFWLSSRSENAEELEYELKIKSYEILPFTFDDAKDYIQSILTQINYDRSKFEKMLENFFLNDNLNQPIILDIIEEILLDKHANESLTKDVNLIHIFIKRKIEFSEFCESLLLSLLRLAIHTIFNDKFVLCGSKSDKINRNELLKLCLITFTADKRELQFVDRKFADFFIAEYVIKNIWIYGSFFPQFDGDRRLLGFLLNEILDVRNYGKYSLIYDSLMTIIECGKIKERIQLNSENTIEFLNSEKFNQFMTLNPNIFTIILKFTNSSDFNDQNVANYLQYLNLMQFNPPLILSFECISDKSSSIFYYQNKKYHKAIINNITEENFLQTIKNEFNFNILLSAIKSKVIGSFYGSFDQMKINIEDFYNQKRLIDYALEQKDEISIKFLQIFDNFDVFKENLKLQTILEIAAEKCEEREFKMIIKDEKSLLDFRNRNGRNLLMIAAKYGNDCGIKYLLKLNFNIDEKIFDQTAADLAYENNNCGVLNLLLNSNSKFPEKFDKNILETETSFEKEKLKEFIKISEEMHNYVMIEDHKKINDLCTIHQNLRYFYNLSNETALASAMKHRKIQNYHLLSSKGFLLSPHEQSQENFHENFSHPKFEVIDKHLREIYGKIFITNAERNKSSSIEIMNALIELSKKPEVNAILKIAAKIENLEIIFDFQSQNQSFISTDRKILIAAHGLEIDTSKNKILATFFSKMCQRAMSELFKNDGNPYNKNDVDTKLKFFKITKQCYENSEKDANMKFLFHTFNSENWHKELVALVPYLIVLNKNNEIRLNYLRKIFNDLFEFYEEFIMKKIELKFDVVNF</sequence>
<dbReference type="InterPro" id="IPR007111">
    <property type="entry name" value="NACHT_NTPase"/>
</dbReference>
<dbReference type="InterPro" id="IPR002110">
    <property type="entry name" value="Ankyrin_rpt"/>
</dbReference>
<dbReference type="InterPro" id="IPR036770">
    <property type="entry name" value="Ankyrin_rpt-contain_sf"/>
</dbReference>
<dbReference type="AlphaFoldDB" id="A0A9J6CDI2"/>
<reference evidence="2" key="1">
    <citation type="submission" date="2021-03" db="EMBL/GenBank/DDBJ databases">
        <title>Chromosome level genome of the anhydrobiotic midge Polypedilum vanderplanki.</title>
        <authorList>
            <person name="Yoshida Y."/>
            <person name="Kikawada T."/>
            <person name="Gusev O."/>
        </authorList>
    </citation>
    <scope>NUCLEOTIDE SEQUENCE</scope>
    <source>
        <strain evidence="2">NIAS01</strain>
        <tissue evidence="2">Whole body or cell culture</tissue>
    </source>
</reference>
<dbReference type="SUPFAM" id="SSF48403">
    <property type="entry name" value="Ankyrin repeat"/>
    <property type="match status" value="1"/>
</dbReference>
<dbReference type="Pfam" id="PF05729">
    <property type="entry name" value="NACHT"/>
    <property type="match status" value="1"/>
</dbReference>
<evidence type="ECO:0000259" key="1">
    <source>
        <dbReference type="Pfam" id="PF05729"/>
    </source>
</evidence>
<organism evidence="2 3">
    <name type="scientific">Polypedilum vanderplanki</name>
    <name type="common">Sleeping chironomid midge</name>
    <dbReference type="NCBI Taxonomy" id="319348"/>
    <lineage>
        <taxon>Eukaryota</taxon>
        <taxon>Metazoa</taxon>
        <taxon>Ecdysozoa</taxon>
        <taxon>Arthropoda</taxon>
        <taxon>Hexapoda</taxon>
        <taxon>Insecta</taxon>
        <taxon>Pterygota</taxon>
        <taxon>Neoptera</taxon>
        <taxon>Endopterygota</taxon>
        <taxon>Diptera</taxon>
        <taxon>Nematocera</taxon>
        <taxon>Chironomoidea</taxon>
        <taxon>Chironomidae</taxon>
        <taxon>Chironominae</taxon>
        <taxon>Polypedilum</taxon>
        <taxon>Polypedilum</taxon>
    </lineage>
</organism>
<proteinExistence type="predicted"/>
<dbReference type="Proteomes" id="UP001107558">
    <property type="component" value="Chromosome 1"/>
</dbReference>
<name>A0A9J6CDI2_POLVA</name>
<gene>
    <name evidence="2" type="ORF">PVAND_009432</name>
</gene>
<dbReference type="Pfam" id="PF12796">
    <property type="entry name" value="Ank_2"/>
    <property type="match status" value="1"/>
</dbReference>
<dbReference type="Gene3D" id="3.40.50.300">
    <property type="entry name" value="P-loop containing nucleotide triphosphate hydrolases"/>
    <property type="match status" value="1"/>
</dbReference>
<dbReference type="SMART" id="SM00248">
    <property type="entry name" value="ANK"/>
    <property type="match status" value="2"/>
</dbReference>
<accession>A0A9J6CDI2</accession>
<dbReference type="OrthoDB" id="7739966at2759"/>
<dbReference type="Gene3D" id="1.25.40.20">
    <property type="entry name" value="Ankyrin repeat-containing domain"/>
    <property type="match status" value="1"/>
</dbReference>
<dbReference type="InterPro" id="IPR027417">
    <property type="entry name" value="P-loop_NTPase"/>
</dbReference>
<dbReference type="EMBL" id="JADBJN010000001">
    <property type="protein sequence ID" value="KAG5679896.1"/>
    <property type="molecule type" value="Genomic_DNA"/>
</dbReference>
<dbReference type="SUPFAM" id="SSF52540">
    <property type="entry name" value="P-loop containing nucleoside triphosphate hydrolases"/>
    <property type="match status" value="1"/>
</dbReference>
<evidence type="ECO:0000313" key="3">
    <source>
        <dbReference type="Proteomes" id="UP001107558"/>
    </source>
</evidence>
<comment type="caution">
    <text evidence="2">The sequence shown here is derived from an EMBL/GenBank/DDBJ whole genome shotgun (WGS) entry which is preliminary data.</text>
</comment>
<protein>
    <recommendedName>
        <fullName evidence="1">NACHT domain-containing protein</fullName>
    </recommendedName>
</protein>
<keyword evidence="3" id="KW-1185">Reference proteome</keyword>
<evidence type="ECO:0000313" key="2">
    <source>
        <dbReference type="EMBL" id="KAG5679896.1"/>
    </source>
</evidence>
<feature type="domain" description="NACHT" evidence="1">
    <location>
        <begin position="100"/>
        <end position="248"/>
    </location>
</feature>